<sequence length="39" mass="4291">MKAETANPLDQEMDRLLRERSAGLLEALSKGEVSLAFIS</sequence>
<gene>
    <name evidence="1" type="ORF">PVOR_07655</name>
</gene>
<name>A0A2R9SZK8_9BACL</name>
<dbReference type="EMBL" id="ADHJ01000013">
    <property type="protein sequence ID" value="EFU42710.1"/>
    <property type="molecule type" value="Genomic_DNA"/>
</dbReference>
<keyword evidence="2" id="KW-1185">Reference proteome</keyword>
<protein>
    <submittedName>
        <fullName evidence="1">Uncharacterized protein</fullName>
    </submittedName>
</protein>
<dbReference type="KEGG" id="pvo:PVOR_07655"/>
<evidence type="ECO:0000313" key="1">
    <source>
        <dbReference type="EMBL" id="EFU42710.1"/>
    </source>
</evidence>
<proteinExistence type="predicted"/>
<evidence type="ECO:0000313" key="2">
    <source>
        <dbReference type="Proteomes" id="UP000003094"/>
    </source>
</evidence>
<comment type="caution">
    <text evidence="1">The sequence shown here is derived from an EMBL/GenBank/DDBJ whole genome shotgun (WGS) entry which is preliminary data.</text>
</comment>
<reference evidence="1 2" key="1">
    <citation type="journal article" date="2010" name="BMC Genomics">
        <title>Genome sequence of the pattern forming Paenibacillus vortex bacterium reveals potential for thriving in complex environments.</title>
        <authorList>
            <person name="Sirota-Madi A."/>
            <person name="Olender T."/>
            <person name="Helman Y."/>
            <person name="Ingham C."/>
            <person name="Brainis I."/>
            <person name="Roth D."/>
            <person name="Hagi E."/>
            <person name="Brodsky L."/>
            <person name="Leshkowitz D."/>
            <person name="Galatenko V."/>
            <person name="Nikolaev V."/>
            <person name="Mugasimangalam R.C."/>
            <person name="Bransburg-Zabary S."/>
            <person name="Gutnick D.L."/>
            <person name="Lancet D."/>
            <person name="Ben-Jacob E."/>
        </authorList>
    </citation>
    <scope>NUCLEOTIDE SEQUENCE [LARGE SCALE GENOMIC DNA]</scope>
    <source>
        <strain evidence="1 2">V453</strain>
    </source>
</reference>
<organism evidence="1 2">
    <name type="scientific">Paenibacillus vortex V453</name>
    <dbReference type="NCBI Taxonomy" id="715225"/>
    <lineage>
        <taxon>Bacteria</taxon>
        <taxon>Bacillati</taxon>
        <taxon>Bacillota</taxon>
        <taxon>Bacilli</taxon>
        <taxon>Bacillales</taxon>
        <taxon>Paenibacillaceae</taxon>
        <taxon>Paenibacillus</taxon>
    </lineage>
</organism>
<dbReference type="AlphaFoldDB" id="A0A2R9SZK8"/>
<accession>A0A2R9SZK8</accession>
<dbReference type="Proteomes" id="UP000003094">
    <property type="component" value="Unassembled WGS sequence"/>
</dbReference>